<accession>A0A2T2ZYU3</accession>
<dbReference type="InParanoid" id="A0A2T2ZYU3"/>
<evidence type="ECO:0000313" key="3">
    <source>
        <dbReference type="Proteomes" id="UP000241462"/>
    </source>
</evidence>
<organism evidence="2 3">
    <name type="scientific">Coniella lustricola</name>
    <dbReference type="NCBI Taxonomy" id="2025994"/>
    <lineage>
        <taxon>Eukaryota</taxon>
        <taxon>Fungi</taxon>
        <taxon>Dikarya</taxon>
        <taxon>Ascomycota</taxon>
        <taxon>Pezizomycotina</taxon>
        <taxon>Sordariomycetes</taxon>
        <taxon>Sordariomycetidae</taxon>
        <taxon>Diaporthales</taxon>
        <taxon>Schizoparmaceae</taxon>
        <taxon>Coniella</taxon>
    </lineage>
</organism>
<proteinExistence type="predicted"/>
<dbReference type="AlphaFoldDB" id="A0A2T2ZYU3"/>
<gene>
    <name evidence="2" type="ORF">BD289DRAFT_476425</name>
</gene>
<name>A0A2T2ZYU3_9PEZI</name>
<feature type="compositionally biased region" description="Acidic residues" evidence="1">
    <location>
        <begin position="353"/>
        <end position="375"/>
    </location>
</feature>
<evidence type="ECO:0000256" key="1">
    <source>
        <dbReference type="SAM" id="MobiDB-lite"/>
    </source>
</evidence>
<evidence type="ECO:0000313" key="2">
    <source>
        <dbReference type="EMBL" id="PSR79787.1"/>
    </source>
</evidence>
<dbReference type="EMBL" id="KZ678554">
    <property type="protein sequence ID" value="PSR79787.1"/>
    <property type="molecule type" value="Genomic_DNA"/>
</dbReference>
<reference evidence="2 3" key="1">
    <citation type="journal article" date="2018" name="Mycol. Prog.">
        <title>Coniella lustricola, a new species from submerged detritus.</title>
        <authorList>
            <person name="Raudabaugh D.B."/>
            <person name="Iturriaga T."/>
            <person name="Carver A."/>
            <person name="Mondo S."/>
            <person name="Pangilinan J."/>
            <person name="Lipzen A."/>
            <person name="He G."/>
            <person name="Amirebrahimi M."/>
            <person name="Grigoriev I.V."/>
            <person name="Miller A.N."/>
        </authorList>
    </citation>
    <scope>NUCLEOTIDE SEQUENCE [LARGE SCALE GENOMIC DNA]</scope>
    <source>
        <strain evidence="2 3">B22-T-1</strain>
    </source>
</reference>
<dbReference type="Proteomes" id="UP000241462">
    <property type="component" value="Unassembled WGS sequence"/>
</dbReference>
<feature type="region of interest" description="Disordered" evidence="1">
    <location>
        <begin position="352"/>
        <end position="387"/>
    </location>
</feature>
<feature type="region of interest" description="Disordered" evidence="1">
    <location>
        <begin position="405"/>
        <end position="429"/>
    </location>
</feature>
<protein>
    <submittedName>
        <fullName evidence="2">Uncharacterized protein</fullName>
    </submittedName>
</protein>
<keyword evidence="3" id="KW-1185">Reference proteome</keyword>
<sequence>MSGDSQNPEAVVSQPNHITYNFLPREVQVKIVEEFLPMTLDTVAQRGRRSNFSRVNQLWKETIEKGLWHSLHITDEELGDFSHFMRQGRRRSYLRHLTFYIQLSRGVRPRSLDEDSFVGRTCWAVYRLFGVMASWADDLNPGRIALEYTYESGLRRTPAAPEYDRLMMPWPAMPTVPSIGSVTSFELFDGVNLRWNAQSLLGLLDFTPAVTDVVTTGLDVDLFSRDNIRDAQRFIDGLIRRDAGIRATAYASRPEFPPSGVDIAGKPLEELHLTAKLRGRDYLRSLDGLRHIVDPHRFHECQPLMANLTVSIFDLSQNLTRLTLDYMVDVELFLRLTVERHQFPARGRRDWDMIDDADTDSSDERREEEEDDDDGGGGGDNESISSDDVFLPGRVEWAGEWEEAHRARAHEAGAEEATQATRGGQRGKRNPRWFVPFWPNLQSLELCGMFPAHASRHPALPKKLVRSLIEAVPHMPQIKHVRVFMLSVFDNREEYRRDGSRMLVPTRVRNPGHRKISWLLELDVQPCALEHADCNGVCVARNSATCNGHDTRREPGRVGAVEARLQVPRDYARLLVTGYQLSTKHELRPLEKALMALRPSRRAGDGGVAGLAYYKGMAMMENDKVAFITFSSFARSVRKNIVWDREMV</sequence>